<dbReference type="PROSITE" id="PS50011">
    <property type="entry name" value="PROTEIN_KINASE_DOM"/>
    <property type="match status" value="1"/>
</dbReference>
<dbReference type="EMBL" id="CM017327">
    <property type="protein sequence ID" value="KAE8098990.1"/>
    <property type="molecule type" value="Genomic_DNA"/>
</dbReference>
<evidence type="ECO:0000313" key="20">
    <source>
        <dbReference type="Proteomes" id="UP000327013"/>
    </source>
</evidence>
<dbReference type="InterPro" id="IPR000719">
    <property type="entry name" value="Prot_kinase_dom"/>
</dbReference>
<comment type="subcellular location">
    <subcellularLocation>
        <location evidence="2">Membrane</location>
    </subcellularLocation>
    <subcellularLocation>
        <location evidence="1">Secreted</location>
        <location evidence="1">Cell wall</location>
    </subcellularLocation>
</comment>
<keyword evidence="8 14" id="KW-0547">Nucleotide-binding</keyword>
<accession>A0A5N6RLG1</accession>
<proteinExistence type="inferred from homology"/>
<feature type="chain" id="PRO_5024446684" description="Protein kinase domain-containing protein" evidence="17">
    <location>
        <begin position="25"/>
        <end position="638"/>
    </location>
</feature>
<evidence type="ECO:0000256" key="3">
    <source>
        <dbReference type="ARBA" id="ARBA00022512"/>
    </source>
</evidence>
<evidence type="ECO:0000256" key="11">
    <source>
        <dbReference type="ARBA" id="ARBA00023136"/>
    </source>
</evidence>
<dbReference type="AlphaFoldDB" id="A0A5N6RLG1"/>
<dbReference type="OrthoDB" id="69842at2759"/>
<evidence type="ECO:0000256" key="5">
    <source>
        <dbReference type="ARBA" id="ARBA00022692"/>
    </source>
</evidence>
<evidence type="ECO:0000256" key="10">
    <source>
        <dbReference type="ARBA" id="ARBA00022989"/>
    </source>
</evidence>
<evidence type="ECO:0000256" key="9">
    <source>
        <dbReference type="ARBA" id="ARBA00022840"/>
    </source>
</evidence>
<feature type="region of interest" description="Disordered" evidence="15">
    <location>
        <begin position="232"/>
        <end position="257"/>
    </location>
</feature>
<evidence type="ECO:0000256" key="8">
    <source>
        <dbReference type="ARBA" id="ARBA00022741"/>
    </source>
</evidence>
<feature type="region of interest" description="Disordered" evidence="15">
    <location>
        <begin position="292"/>
        <end position="315"/>
    </location>
</feature>
<dbReference type="FunFam" id="1.10.510.10:FF:000095">
    <property type="entry name" value="protein STRUBBELIG-RECEPTOR FAMILY 8"/>
    <property type="match status" value="1"/>
</dbReference>
<feature type="region of interest" description="Disordered" evidence="15">
    <location>
        <begin position="613"/>
        <end position="638"/>
    </location>
</feature>
<keyword evidence="12" id="KW-0325">Glycoprotein</keyword>
<evidence type="ECO:0000256" key="2">
    <source>
        <dbReference type="ARBA" id="ARBA00004370"/>
    </source>
</evidence>
<dbReference type="SUPFAM" id="SSF52058">
    <property type="entry name" value="L domain-like"/>
    <property type="match status" value="1"/>
</dbReference>
<dbReference type="Pfam" id="PF07714">
    <property type="entry name" value="PK_Tyr_Ser-Thr"/>
    <property type="match status" value="1"/>
</dbReference>
<feature type="compositionally biased region" description="Basic and acidic residues" evidence="15">
    <location>
        <begin position="303"/>
        <end position="315"/>
    </location>
</feature>
<gene>
    <name evidence="19" type="ORF">FH972_017008</name>
</gene>
<comment type="similarity">
    <text evidence="13">Belongs to the polygalacturonase-inhibiting protein family.</text>
</comment>
<keyword evidence="3" id="KW-0964">Secreted</keyword>
<feature type="domain" description="Protein kinase" evidence="18">
    <location>
        <begin position="341"/>
        <end position="617"/>
    </location>
</feature>
<dbReference type="PROSITE" id="PS00107">
    <property type="entry name" value="PROTEIN_KINASE_ATP"/>
    <property type="match status" value="1"/>
</dbReference>
<evidence type="ECO:0000256" key="4">
    <source>
        <dbReference type="ARBA" id="ARBA00022614"/>
    </source>
</evidence>
<evidence type="ECO:0000256" key="7">
    <source>
        <dbReference type="ARBA" id="ARBA00022737"/>
    </source>
</evidence>
<dbReference type="Gene3D" id="3.80.10.10">
    <property type="entry name" value="Ribonuclease Inhibitor"/>
    <property type="match status" value="2"/>
</dbReference>
<evidence type="ECO:0000256" key="16">
    <source>
        <dbReference type="SAM" id="Phobius"/>
    </source>
</evidence>
<keyword evidence="11 16" id="KW-0472">Membrane</keyword>
<keyword evidence="3" id="KW-0134">Cell wall</keyword>
<keyword evidence="20" id="KW-1185">Reference proteome</keyword>
<dbReference type="Pfam" id="PF08263">
    <property type="entry name" value="LRRNT_2"/>
    <property type="match status" value="1"/>
</dbReference>
<dbReference type="InterPro" id="IPR017441">
    <property type="entry name" value="Protein_kinase_ATP_BS"/>
</dbReference>
<protein>
    <recommendedName>
        <fullName evidence="18">Protein kinase domain-containing protein</fullName>
    </recommendedName>
</protein>
<keyword evidence="7" id="KW-0677">Repeat</keyword>
<dbReference type="SUPFAM" id="SSF56112">
    <property type="entry name" value="Protein kinase-like (PK-like)"/>
    <property type="match status" value="1"/>
</dbReference>
<evidence type="ECO:0000256" key="13">
    <source>
        <dbReference type="ARBA" id="ARBA00038043"/>
    </source>
</evidence>
<dbReference type="InterPro" id="IPR013210">
    <property type="entry name" value="LRR_N_plant-typ"/>
</dbReference>
<dbReference type="InterPro" id="IPR032675">
    <property type="entry name" value="LRR_dom_sf"/>
</dbReference>
<dbReference type="Proteomes" id="UP000327013">
    <property type="component" value="Chromosome 7"/>
</dbReference>
<feature type="signal peptide" evidence="17">
    <location>
        <begin position="1"/>
        <end position="24"/>
    </location>
</feature>
<dbReference type="GO" id="GO:0004672">
    <property type="term" value="F:protein kinase activity"/>
    <property type="evidence" value="ECO:0007669"/>
    <property type="project" value="InterPro"/>
</dbReference>
<evidence type="ECO:0000313" key="19">
    <source>
        <dbReference type="EMBL" id="KAE8098990.1"/>
    </source>
</evidence>
<feature type="compositionally biased region" description="Pro residues" evidence="15">
    <location>
        <begin position="233"/>
        <end position="248"/>
    </location>
</feature>
<evidence type="ECO:0000256" key="12">
    <source>
        <dbReference type="ARBA" id="ARBA00023180"/>
    </source>
</evidence>
<keyword evidence="9 14" id="KW-0067">ATP-binding</keyword>
<dbReference type="PANTHER" id="PTHR48010">
    <property type="entry name" value="OS05G0588300 PROTEIN"/>
    <property type="match status" value="1"/>
</dbReference>
<keyword evidence="6 17" id="KW-0732">Signal</keyword>
<dbReference type="FunFam" id="3.80.10.10:FF:000400">
    <property type="entry name" value="Nuclear pore complex protein NUP107"/>
    <property type="match status" value="1"/>
</dbReference>
<dbReference type="CDD" id="cd14066">
    <property type="entry name" value="STKc_IRAK"/>
    <property type="match status" value="1"/>
</dbReference>
<dbReference type="FunFam" id="3.30.200.20:FF:000307">
    <property type="entry name" value="pollen receptor-like kinase 1"/>
    <property type="match status" value="1"/>
</dbReference>
<feature type="binding site" evidence="14">
    <location>
        <position position="378"/>
    </location>
    <ligand>
        <name>ATP</name>
        <dbReference type="ChEBI" id="CHEBI:30616"/>
    </ligand>
</feature>
<keyword evidence="5 16" id="KW-0812">Transmembrane</keyword>
<feature type="transmembrane region" description="Helical" evidence="16">
    <location>
        <begin position="263"/>
        <end position="287"/>
    </location>
</feature>
<dbReference type="PANTHER" id="PTHR48010:SF64">
    <property type="entry name" value="PROTEIN KINASE DOMAIN-CONTAINING PROTEIN"/>
    <property type="match status" value="1"/>
</dbReference>
<dbReference type="Pfam" id="PF00560">
    <property type="entry name" value="LRR_1"/>
    <property type="match status" value="3"/>
</dbReference>
<evidence type="ECO:0000256" key="6">
    <source>
        <dbReference type="ARBA" id="ARBA00022729"/>
    </source>
</evidence>
<keyword evidence="10 16" id="KW-1133">Transmembrane helix</keyword>
<dbReference type="InterPro" id="IPR050994">
    <property type="entry name" value="At_inactive_RLKs"/>
</dbReference>
<dbReference type="Gene3D" id="3.30.200.20">
    <property type="entry name" value="Phosphorylase Kinase, domain 1"/>
    <property type="match status" value="1"/>
</dbReference>
<sequence length="638" mass="69199">MELRTICSTLPFLLLLSFVSLSLADLNSDKQALLDFASIVPHGRKINWNPATSVCTSWVGITCTLDGSRVRSVRLPGVGLYGPIPANTLGKLDALAILSLRSNRLSGSIPADLLSLPSLHNIYLQDNNFSGNFPSSLPSQLIFLDFSFNSFTGNIPVTIKNLTHLTSLNLQHNSLTGSIPYFNLPGLKHLNLSYNHLNGSIPSALQKFNASSFQGNLMLCGSPLDQCSSITPAPSPSPTHLLPPPKVPTKPSGGSRKKPSTGAIIAISIGAAAVLFLLALIVVLCCLKKKDTENSSRPKGKGGRSEKPKEDFGSGVQEAEKNKLVFFEGCSYNFDLEDLLRASAEVLGKGSYGTTYKAILEEGTTVVVKRLKEVVVGKRDFEQQMEIVERVGHHPNIAPLRAYYYSKDEKLLVYDYMAAGSFSALLHGNKESGRTPLDWESRVKICLGTARGIAHIHSAGGGKFIHGNIKSCNVLLTQDLHGCISDFGFTPLMVLPTVPPRTAGYRAPEVIETRKCTQKSDVYSFGVLLLEMLTGKAPVPSTGGQDDVVDLPRWVQSVVREEWTAEVFDVELMRYQDIEEELVQMLQVAMACVAKVPDMRPPMGEVVRMIGEIRPSNSDNRASPSAAGMSKGSNTDSP</sequence>
<dbReference type="InterPro" id="IPR011009">
    <property type="entry name" value="Kinase-like_dom_sf"/>
</dbReference>
<evidence type="ECO:0000256" key="1">
    <source>
        <dbReference type="ARBA" id="ARBA00004191"/>
    </source>
</evidence>
<keyword evidence="4" id="KW-0433">Leucine-rich repeat</keyword>
<dbReference type="InterPro" id="IPR001611">
    <property type="entry name" value="Leu-rich_rpt"/>
</dbReference>
<reference evidence="19 20" key="1">
    <citation type="submission" date="2019-06" db="EMBL/GenBank/DDBJ databases">
        <title>A chromosomal-level reference genome of Carpinus fangiana (Coryloideae, Betulaceae).</title>
        <authorList>
            <person name="Yang X."/>
            <person name="Wang Z."/>
            <person name="Zhang L."/>
            <person name="Hao G."/>
            <person name="Liu J."/>
            <person name="Yang Y."/>
        </authorList>
    </citation>
    <scope>NUCLEOTIDE SEQUENCE [LARGE SCALE GENOMIC DNA]</scope>
    <source>
        <strain evidence="19">Cfa_2016G</strain>
        <tissue evidence="19">Leaf</tissue>
    </source>
</reference>
<evidence type="ECO:0000256" key="17">
    <source>
        <dbReference type="SAM" id="SignalP"/>
    </source>
</evidence>
<evidence type="ECO:0000256" key="14">
    <source>
        <dbReference type="PROSITE-ProRule" id="PRU10141"/>
    </source>
</evidence>
<name>A0A5N6RLG1_9ROSI</name>
<dbReference type="Gene3D" id="1.10.510.10">
    <property type="entry name" value="Transferase(Phosphotransferase) domain 1"/>
    <property type="match status" value="1"/>
</dbReference>
<dbReference type="GO" id="GO:0005524">
    <property type="term" value="F:ATP binding"/>
    <property type="evidence" value="ECO:0007669"/>
    <property type="project" value="UniProtKB-UniRule"/>
</dbReference>
<dbReference type="InterPro" id="IPR001245">
    <property type="entry name" value="Ser-Thr/Tyr_kinase_cat_dom"/>
</dbReference>
<organism evidence="19 20">
    <name type="scientific">Carpinus fangiana</name>
    <dbReference type="NCBI Taxonomy" id="176857"/>
    <lineage>
        <taxon>Eukaryota</taxon>
        <taxon>Viridiplantae</taxon>
        <taxon>Streptophyta</taxon>
        <taxon>Embryophyta</taxon>
        <taxon>Tracheophyta</taxon>
        <taxon>Spermatophyta</taxon>
        <taxon>Magnoliopsida</taxon>
        <taxon>eudicotyledons</taxon>
        <taxon>Gunneridae</taxon>
        <taxon>Pentapetalae</taxon>
        <taxon>rosids</taxon>
        <taxon>fabids</taxon>
        <taxon>Fagales</taxon>
        <taxon>Betulaceae</taxon>
        <taxon>Carpinus</taxon>
    </lineage>
</organism>
<evidence type="ECO:0000256" key="15">
    <source>
        <dbReference type="SAM" id="MobiDB-lite"/>
    </source>
</evidence>
<dbReference type="GO" id="GO:0016020">
    <property type="term" value="C:membrane"/>
    <property type="evidence" value="ECO:0007669"/>
    <property type="project" value="UniProtKB-SubCell"/>
</dbReference>
<evidence type="ECO:0000259" key="18">
    <source>
        <dbReference type="PROSITE" id="PS50011"/>
    </source>
</evidence>